<dbReference type="Proteomes" id="UP000504603">
    <property type="component" value="Unplaced"/>
</dbReference>
<proteinExistence type="predicted"/>
<dbReference type="InterPro" id="IPR040296">
    <property type="entry name" value="PSBT"/>
</dbReference>
<dbReference type="PANTHER" id="PTHR34940">
    <property type="entry name" value="PHOTOSYSTEM II 5 KDA PROTEIN, CHLOROPLASTIC"/>
    <property type="match status" value="1"/>
</dbReference>
<name>A0A6J1DEE2_MOMCH</name>
<dbReference type="AlphaFoldDB" id="A0A6J1DEE2"/>
<dbReference type="PANTHER" id="PTHR34940:SF1">
    <property type="entry name" value="PHOTOSYSTEM II 5 KDA PROTEIN, CHLOROPLASTIC"/>
    <property type="match status" value="1"/>
</dbReference>
<sequence>MATISMTSAMLGISARRNQHPLSSHRRLVVVNSTEASQGEKTKVNFVEKDCSKGRRDLMFAAAAAAVCAITGVAAAEPKPGSPEARKFYAPVCVTNPTAKICRK</sequence>
<protein>
    <submittedName>
        <fullName evidence="2">Photosystem II 5 kDa protein, chloroplastic-like</fullName>
    </submittedName>
</protein>
<dbReference type="KEGG" id="mcha:111020286"/>
<organism evidence="1 2">
    <name type="scientific">Momordica charantia</name>
    <name type="common">Bitter gourd</name>
    <name type="synonym">Balsam pear</name>
    <dbReference type="NCBI Taxonomy" id="3673"/>
    <lineage>
        <taxon>Eukaryota</taxon>
        <taxon>Viridiplantae</taxon>
        <taxon>Streptophyta</taxon>
        <taxon>Embryophyta</taxon>
        <taxon>Tracheophyta</taxon>
        <taxon>Spermatophyta</taxon>
        <taxon>Magnoliopsida</taxon>
        <taxon>eudicotyledons</taxon>
        <taxon>Gunneridae</taxon>
        <taxon>Pentapetalae</taxon>
        <taxon>rosids</taxon>
        <taxon>fabids</taxon>
        <taxon>Cucurbitales</taxon>
        <taxon>Cucurbitaceae</taxon>
        <taxon>Momordiceae</taxon>
        <taxon>Momordica</taxon>
    </lineage>
</organism>
<evidence type="ECO:0000313" key="2">
    <source>
        <dbReference type="RefSeq" id="XP_022152600.1"/>
    </source>
</evidence>
<dbReference type="GeneID" id="111020286"/>
<keyword evidence="1" id="KW-1185">Reference proteome</keyword>
<evidence type="ECO:0000313" key="1">
    <source>
        <dbReference type="Proteomes" id="UP000504603"/>
    </source>
</evidence>
<dbReference type="RefSeq" id="XP_022152600.1">
    <property type="nucleotide sequence ID" value="XM_022296908.1"/>
</dbReference>
<dbReference type="OrthoDB" id="686716at2759"/>
<reference evidence="2" key="1">
    <citation type="submission" date="2025-08" db="UniProtKB">
        <authorList>
            <consortium name="RefSeq"/>
        </authorList>
    </citation>
    <scope>IDENTIFICATION</scope>
    <source>
        <strain evidence="2">OHB3-1</strain>
    </source>
</reference>
<gene>
    <name evidence="2" type="primary">LOC111020286</name>
</gene>
<accession>A0A6J1DEE2</accession>